<dbReference type="Gene3D" id="1.10.760.10">
    <property type="entry name" value="Cytochrome c-like domain"/>
    <property type="match status" value="1"/>
</dbReference>
<dbReference type="EMBL" id="JAGGKT010000017">
    <property type="protein sequence ID" value="MBP1934164.1"/>
    <property type="molecule type" value="Genomic_DNA"/>
</dbReference>
<dbReference type="SUPFAM" id="SSF46626">
    <property type="entry name" value="Cytochrome c"/>
    <property type="match status" value="1"/>
</dbReference>
<dbReference type="NCBIfam" id="NF045774">
    <property type="entry name" value="cytochro_C551"/>
    <property type="match status" value="1"/>
</dbReference>
<evidence type="ECO:0000256" key="3">
    <source>
        <dbReference type="ARBA" id="ARBA00022723"/>
    </source>
</evidence>
<proteinExistence type="predicted"/>
<dbReference type="Proteomes" id="UP001519343">
    <property type="component" value="Unassembled WGS sequence"/>
</dbReference>
<evidence type="ECO:0000256" key="4">
    <source>
        <dbReference type="ARBA" id="ARBA00022982"/>
    </source>
</evidence>
<dbReference type="InterPro" id="IPR054782">
    <property type="entry name" value="Cytochro_C551"/>
</dbReference>
<evidence type="ECO:0000313" key="10">
    <source>
        <dbReference type="EMBL" id="MBP1934164.1"/>
    </source>
</evidence>
<reference evidence="10 11" key="1">
    <citation type="submission" date="2021-03" db="EMBL/GenBank/DDBJ databases">
        <title>Genomic Encyclopedia of Type Strains, Phase IV (KMG-IV): sequencing the most valuable type-strain genomes for metagenomic binning, comparative biology and taxonomic classification.</title>
        <authorList>
            <person name="Goeker M."/>
        </authorList>
    </citation>
    <scope>NUCLEOTIDE SEQUENCE [LARGE SCALE GENOMIC DNA]</scope>
    <source>
        <strain evidence="10 11">DSM 24738</strain>
    </source>
</reference>
<dbReference type="RefSeq" id="WP_209812166.1">
    <property type="nucleotide sequence ID" value="NZ_JAGGKT010000017.1"/>
</dbReference>
<dbReference type="PIRSF" id="PIRSF000025">
    <property type="entry name" value="Cytc_Bsub_c550"/>
    <property type="match status" value="1"/>
</dbReference>
<feature type="region of interest" description="Disordered" evidence="7">
    <location>
        <begin position="22"/>
        <end position="47"/>
    </location>
</feature>
<keyword evidence="11" id="KW-1185">Reference proteome</keyword>
<protein>
    <submittedName>
        <fullName evidence="10">Cytochrome c551</fullName>
    </submittedName>
</protein>
<keyword evidence="3 6" id="KW-0479">Metal-binding</keyword>
<dbReference type="PANTHER" id="PTHR37823:SF3">
    <property type="entry name" value="CYTOCHROME C-551"/>
    <property type="match status" value="1"/>
</dbReference>
<dbReference type="PROSITE" id="PS51007">
    <property type="entry name" value="CYTC"/>
    <property type="match status" value="1"/>
</dbReference>
<evidence type="ECO:0000256" key="6">
    <source>
        <dbReference type="PROSITE-ProRule" id="PRU00433"/>
    </source>
</evidence>
<dbReference type="InterPro" id="IPR009056">
    <property type="entry name" value="Cyt_c-like_dom"/>
</dbReference>
<dbReference type="InterPro" id="IPR036909">
    <property type="entry name" value="Cyt_c-like_dom_sf"/>
</dbReference>
<evidence type="ECO:0000256" key="2">
    <source>
        <dbReference type="ARBA" id="ARBA00022617"/>
    </source>
</evidence>
<sequence length="119" mass="11567">MKKFSLAIVSLALVGALAACGGGGEQAQPAPAPAENNAGESASAGGDTAAAEGLYKNSCAGCHAADLSGAVGPNLQQVGARLSEQDILGVIENGRGGMPPGVLKGDDAKTVAAWLATHK</sequence>
<keyword evidence="5 6" id="KW-0408">Iron</keyword>
<keyword evidence="8" id="KW-0732">Signal</keyword>
<dbReference type="Pfam" id="PF13442">
    <property type="entry name" value="Cytochrome_CBB3"/>
    <property type="match status" value="1"/>
</dbReference>
<feature type="signal peptide" evidence="8">
    <location>
        <begin position="1"/>
        <end position="21"/>
    </location>
</feature>
<gene>
    <name evidence="10" type="ORF">J2Z37_004183</name>
</gene>
<dbReference type="InterPro" id="IPR012218">
    <property type="entry name" value="Cyt_c_BACSU-c550-type"/>
</dbReference>
<evidence type="ECO:0000256" key="7">
    <source>
        <dbReference type="SAM" id="MobiDB-lite"/>
    </source>
</evidence>
<accession>A0ABS4GV78</accession>
<comment type="caution">
    <text evidence="10">The sequence shown here is derived from an EMBL/GenBank/DDBJ whole genome shotgun (WGS) entry which is preliminary data.</text>
</comment>
<evidence type="ECO:0000256" key="8">
    <source>
        <dbReference type="SAM" id="SignalP"/>
    </source>
</evidence>
<name>A0ABS4GV78_9BACL</name>
<feature type="domain" description="Cytochrome c" evidence="9">
    <location>
        <begin position="46"/>
        <end position="119"/>
    </location>
</feature>
<keyword evidence="2 6" id="KW-0349">Heme</keyword>
<feature type="compositionally biased region" description="Low complexity" evidence="7">
    <location>
        <begin position="26"/>
        <end position="46"/>
    </location>
</feature>
<evidence type="ECO:0000256" key="5">
    <source>
        <dbReference type="ARBA" id="ARBA00023004"/>
    </source>
</evidence>
<keyword evidence="4" id="KW-0249">Electron transport</keyword>
<dbReference type="PROSITE" id="PS51257">
    <property type="entry name" value="PROKAR_LIPOPROTEIN"/>
    <property type="match status" value="1"/>
</dbReference>
<keyword evidence="1" id="KW-0813">Transport</keyword>
<evidence type="ECO:0000259" key="9">
    <source>
        <dbReference type="PROSITE" id="PS51007"/>
    </source>
</evidence>
<organism evidence="10 11">
    <name type="scientific">Ammoniphilus resinae</name>
    <dbReference type="NCBI Taxonomy" id="861532"/>
    <lineage>
        <taxon>Bacteria</taxon>
        <taxon>Bacillati</taxon>
        <taxon>Bacillota</taxon>
        <taxon>Bacilli</taxon>
        <taxon>Bacillales</taxon>
        <taxon>Paenibacillaceae</taxon>
        <taxon>Aneurinibacillus group</taxon>
        <taxon>Ammoniphilus</taxon>
    </lineage>
</organism>
<feature type="chain" id="PRO_5045205806" evidence="8">
    <location>
        <begin position="22"/>
        <end position="119"/>
    </location>
</feature>
<evidence type="ECO:0000256" key="1">
    <source>
        <dbReference type="ARBA" id="ARBA00022448"/>
    </source>
</evidence>
<dbReference type="PANTHER" id="PTHR37823">
    <property type="entry name" value="CYTOCHROME C-553-LIKE"/>
    <property type="match status" value="1"/>
</dbReference>
<evidence type="ECO:0000313" key="11">
    <source>
        <dbReference type="Proteomes" id="UP001519343"/>
    </source>
</evidence>
<dbReference type="InterPro" id="IPR051811">
    <property type="entry name" value="Cytochrome_c550/c551-like"/>
</dbReference>